<organism evidence="1 2">
    <name type="scientific">Aldrovandia affinis</name>
    <dbReference type="NCBI Taxonomy" id="143900"/>
    <lineage>
        <taxon>Eukaryota</taxon>
        <taxon>Metazoa</taxon>
        <taxon>Chordata</taxon>
        <taxon>Craniata</taxon>
        <taxon>Vertebrata</taxon>
        <taxon>Euteleostomi</taxon>
        <taxon>Actinopterygii</taxon>
        <taxon>Neopterygii</taxon>
        <taxon>Teleostei</taxon>
        <taxon>Notacanthiformes</taxon>
        <taxon>Halosauridae</taxon>
        <taxon>Aldrovandia</taxon>
    </lineage>
</organism>
<dbReference type="EMBL" id="JAINUG010000697">
    <property type="protein sequence ID" value="KAJ8362319.1"/>
    <property type="molecule type" value="Genomic_DNA"/>
</dbReference>
<evidence type="ECO:0000313" key="1">
    <source>
        <dbReference type="EMBL" id="KAJ8362319.1"/>
    </source>
</evidence>
<protein>
    <submittedName>
        <fullName evidence="1">Uncharacterized protein</fullName>
    </submittedName>
</protein>
<keyword evidence="2" id="KW-1185">Reference proteome</keyword>
<gene>
    <name evidence="1" type="ORF">AAFF_G00379870</name>
</gene>
<dbReference type="Proteomes" id="UP001221898">
    <property type="component" value="Unassembled WGS sequence"/>
</dbReference>
<name>A0AAD7R473_9TELE</name>
<dbReference type="AlphaFoldDB" id="A0AAD7R473"/>
<accession>A0AAD7R473</accession>
<reference evidence="1" key="1">
    <citation type="journal article" date="2023" name="Science">
        <title>Genome structures resolve the early diversification of teleost fishes.</title>
        <authorList>
            <person name="Parey E."/>
            <person name="Louis A."/>
            <person name="Montfort J."/>
            <person name="Bouchez O."/>
            <person name="Roques C."/>
            <person name="Iampietro C."/>
            <person name="Lluch J."/>
            <person name="Castinel A."/>
            <person name="Donnadieu C."/>
            <person name="Desvignes T."/>
            <person name="Floi Bucao C."/>
            <person name="Jouanno E."/>
            <person name="Wen M."/>
            <person name="Mejri S."/>
            <person name="Dirks R."/>
            <person name="Jansen H."/>
            <person name="Henkel C."/>
            <person name="Chen W.J."/>
            <person name="Zahm M."/>
            <person name="Cabau C."/>
            <person name="Klopp C."/>
            <person name="Thompson A.W."/>
            <person name="Robinson-Rechavi M."/>
            <person name="Braasch I."/>
            <person name="Lecointre G."/>
            <person name="Bobe J."/>
            <person name="Postlethwait J.H."/>
            <person name="Berthelot C."/>
            <person name="Roest Crollius H."/>
            <person name="Guiguen Y."/>
        </authorList>
    </citation>
    <scope>NUCLEOTIDE SEQUENCE</scope>
    <source>
        <strain evidence="1">NC1722</strain>
    </source>
</reference>
<sequence>MTWNCMLGIVCRSLMIQMKSGGREKAVIRWASSQRTSCSGFAQVSVCGGSPTAAMETERWVT</sequence>
<evidence type="ECO:0000313" key="2">
    <source>
        <dbReference type="Proteomes" id="UP001221898"/>
    </source>
</evidence>
<comment type="caution">
    <text evidence="1">The sequence shown here is derived from an EMBL/GenBank/DDBJ whole genome shotgun (WGS) entry which is preliminary data.</text>
</comment>
<proteinExistence type="predicted"/>